<sequence length="183" mass="19462">MASSWEQLRPLLLAWLDDAPGAAEVLGDFLADRGDAFAGPTDDDGKKVDAVLLLLPPDLARQASMHFATATLRYVTPSWEADFSLDTLHGELPHLFAIVARVFLSSQPLPALGRRLPFLFAASTPPHVVASACRKLIGFATLQLGDEPTTTEACLAEAADEQIRLLLALLAADAAGVALPLPK</sequence>
<accession>A0A518DZI4</accession>
<dbReference type="KEGG" id="lcre:Pla8534_50840"/>
<dbReference type="AlphaFoldDB" id="A0A518DZI4"/>
<name>A0A518DZI4_9BACT</name>
<keyword evidence="2" id="KW-1185">Reference proteome</keyword>
<gene>
    <name evidence="1" type="ORF">Pla8534_50840</name>
</gene>
<proteinExistence type="predicted"/>
<reference evidence="1 2" key="1">
    <citation type="submission" date="2019-02" db="EMBL/GenBank/DDBJ databases">
        <title>Deep-cultivation of Planctomycetes and their phenomic and genomic characterization uncovers novel biology.</title>
        <authorList>
            <person name="Wiegand S."/>
            <person name="Jogler M."/>
            <person name="Boedeker C."/>
            <person name="Pinto D."/>
            <person name="Vollmers J."/>
            <person name="Rivas-Marin E."/>
            <person name="Kohn T."/>
            <person name="Peeters S.H."/>
            <person name="Heuer A."/>
            <person name="Rast P."/>
            <person name="Oberbeckmann S."/>
            <person name="Bunk B."/>
            <person name="Jeske O."/>
            <person name="Meyerdierks A."/>
            <person name="Storesund J.E."/>
            <person name="Kallscheuer N."/>
            <person name="Luecker S."/>
            <person name="Lage O.M."/>
            <person name="Pohl T."/>
            <person name="Merkel B.J."/>
            <person name="Hornburger P."/>
            <person name="Mueller R.-W."/>
            <person name="Bruemmer F."/>
            <person name="Labrenz M."/>
            <person name="Spormann A.M."/>
            <person name="Op den Camp H."/>
            <person name="Overmann J."/>
            <person name="Amann R."/>
            <person name="Jetten M.S.M."/>
            <person name="Mascher T."/>
            <person name="Medema M.H."/>
            <person name="Devos D.P."/>
            <person name="Kaster A.-K."/>
            <person name="Ovreas L."/>
            <person name="Rohde M."/>
            <person name="Galperin M.Y."/>
            <person name="Jogler C."/>
        </authorList>
    </citation>
    <scope>NUCLEOTIDE SEQUENCE [LARGE SCALE GENOMIC DNA]</scope>
    <source>
        <strain evidence="1 2">Pla85_3_4</strain>
    </source>
</reference>
<dbReference type="Proteomes" id="UP000317648">
    <property type="component" value="Chromosome"/>
</dbReference>
<evidence type="ECO:0000313" key="1">
    <source>
        <dbReference type="EMBL" id="QDU97239.1"/>
    </source>
</evidence>
<evidence type="ECO:0000313" key="2">
    <source>
        <dbReference type="Proteomes" id="UP000317648"/>
    </source>
</evidence>
<dbReference type="EMBL" id="CP036433">
    <property type="protein sequence ID" value="QDU97239.1"/>
    <property type="molecule type" value="Genomic_DNA"/>
</dbReference>
<protein>
    <submittedName>
        <fullName evidence="1">Uncharacterized protein</fullName>
    </submittedName>
</protein>
<dbReference type="RefSeq" id="WP_145056025.1">
    <property type="nucleotide sequence ID" value="NZ_CP036433.1"/>
</dbReference>
<organism evidence="1 2">
    <name type="scientific">Lignipirellula cremea</name>
    <dbReference type="NCBI Taxonomy" id="2528010"/>
    <lineage>
        <taxon>Bacteria</taxon>
        <taxon>Pseudomonadati</taxon>
        <taxon>Planctomycetota</taxon>
        <taxon>Planctomycetia</taxon>
        <taxon>Pirellulales</taxon>
        <taxon>Pirellulaceae</taxon>
        <taxon>Lignipirellula</taxon>
    </lineage>
</organism>